<evidence type="ECO:0000313" key="5">
    <source>
        <dbReference type="Proteomes" id="UP001229651"/>
    </source>
</evidence>
<comment type="caution">
    <text evidence="4">The sequence shown here is derived from an EMBL/GenBank/DDBJ whole genome shotgun (WGS) entry which is preliminary data.</text>
</comment>
<keyword evidence="2" id="KW-0812">Transmembrane</keyword>
<dbReference type="EMBL" id="JAUSUT010000001">
    <property type="protein sequence ID" value="MDQ0378211.1"/>
    <property type="molecule type" value="Genomic_DNA"/>
</dbReference>
<dbReference type="InterPro" id="IPR037185">
    <property type="entry name" value="EmrE-like"/>
</dbReference>
<comment type="similarity">
    <text evidence="1">Belongs to the EamA transporter family.</text>
</comment>
<gene>
    <name evidence="4" type="ORF">FB470_002205</name>
</gene>
<feature type="transmembrane region" description="Helical" evidence="2">
    <location>
        <begin position="248"/>
        <end position="269"/>
    </location>
</feature>
<evidence type="ECO:0000313" key="4">
    <source>
        <dbReference type="EMBL" id="MDQ0378211.1"/>
    </source>
</evidence>
<feature type="transmembrane region" description="Helical" evidence="2">
    <location>
        <begin position="134"/>
        <end position="153"/>
    </location>
</feature>
<dbReference type="Proteomes" id="UP001229651">
    <property type="component" value="Unassembled WGS sequence"/>
</dbReference>
<protein>
    <submittedName>
        <fullName evidence="4">Inner membrane transporter RhtA</fullName>
    </submittedName>
</protein>
<feature type="transmembrane region" description="Helical" evidence="2">
    <location>
        <begin position="61"/>
        <end position="78"/>
    </location>
</feature>
<evidence type="ECO:0000256" key="1">
    <source>
        <dbReference type="ARBA" id="ARBA00007362"/>
    </source>
</evidence>
<keyword evidence="5" id="KW-1185">Reference proteome</keyword>
<organism evidence="4 5">
    <name type="scientific">Amycolatopsis thermophila</name>
    <dbReference type="NCBI Taxonomy" id="206084"/>
    <lineage>
        <taxon>Bacteria</taxon>
        <taxon>Bacillati</taxon>
        <taxon>Actinomycetota</taxon>
        <taxon>Actinomycetes</taxon>
        <taxon>Pseudonocardiales</taxon>
        <taxon>Pseudonocardiaceae</taxon>
        <taxon>Amycolatopsis</taxon>
    </lineage>
</organism>
<feature type="domain" description="EamA" evidence="3">
    <location>
        <begin position="135"/>
        <end position="262"/>
    </location>
</feature>
<proteinExistence type="inferred from homology"/>
<feature type="transmembrane region" description="Helical" evidence="2">
    <location>
        <begin position="222"/>
        <end position="242"/>
    </location>
</feature>
<dbReference type="SUPFAM" id="SSF103481">
    <property type="entry name" value="Multidrug resistance efflux transporter EmrE"/>
    <property type="match status" value="1"/>
</dbReference>
<feature type="transmembrane region" description="Helical" evidence="2">
    <location>
        <begin position="192"/>
        <end position="210"/>
    </location>
</feature>
<feature type="transmembrane region" description="Helical" evidence="2">
    <location>
        <begin position="111"/>
        <end position="128"/>
    </location>
</feature>
<dbReference type="Pfam" id="PF00892">
    <property type="entry name" value="EamA"/>
    <property type="match status" value="1"/>
</dbReference>
<evidence type="ECO:0000256" key="2">
    <source>
        <dbReference type="SAM" id="Phobius"/>
    </source>
</evidence>
<sequence length="272" mass="27184">MRATPVLLVLGSVVSVQAGQAFGKQLFAQAGPGAVVALRLGFAALVLLAIHRPSLPSRRELVPVLGFGAAIAGMNLIYPALLFLPMGVASALQLLGPLAIAVATARRARDVALSLVAGFGVWLFHAPSGTTMPAAGVALALLSAASMGGYLLLSRKVGASVQDGSMLALAVTVAAVLVMPFGATTAVWRPSLLLAGFGVAVLSAVVPYSLDLAALRRIPPGTVAVLESLEAAVAGLAGAVLLGERLPFAAWAGIACVTASAAATGRAAARNL</sequence>
<feature type="transmembrane region" description="Helical" evidence="2">
    <location>
        <begin position="165"/>
        <end position="186"/>
    </location>
</feature>
<evidence type="ECO:0000259" key="3">
    <source>
        <dbReference type="Pfam" id="PF00892"/>
    </source>
</evidence>
<feature type="transmembrane region" description="Helical" evidence="2">
    <location>
        <begin position="84"/>
        <end position="104"/>
    </location>
</feature>
<name>A0ABU0ESE0_9PSEU</name>
<feature type="transmembrane region" description="Helical" evidence="2">
    <location>
        <begin position="28"/>
        <end position="49"/>
    </location>
</feature>
<reference evidence="4 5" key="1">
    <citation type="submission" date="2023-07" db="EMBL/GenBank/DDBJ databases">
        <title>Sequencing the genomes of 1000 actinobacteria strains.</title>
        <authorList>
            <person name="Klenk H.-P."/>
        </authorList>
    </citation>
    <scope>NUCLEOTIDE SEQUENCE [LARGE SCALE GENOMIC DNA]</scope>
    <source>
        <strain evidence="4 5">DSM 45805</strain>
    </source>
</reference>
<keyword evidence="2" id="KW-1133">Transmembrane helix</keyword>
<accession>A0ABU0ESE0</accession>
<keyword evidence="2" id="KW-0472">Membrane</keyword>
<dbReference type="RefSeq" id="WP_306990805.1">
    <property type="nucleotide sequence ID" value="NZ_JAUSUT010000001.1"/>
</dbReference>
<dbReference type="InterPro" id="IPR000620">
    <property type="entry name" value="EamA_dom"/>
</dbReference>
<dbReference type="Gene3D" id="1.10.3730.20">
    <property type="match status" value="1"/>
</dbReference>